<sequence>DGTAPSVFRCFRTDWICKTPRQCQNASRDRYRFPLIVGKRSRWCFAVAKLVPKSRLFFSSSNMISKVAVKNMGLVSSGRRKSGHAARRIAPATNGESSDLELFVICKSPGTSASRLAGLISFQLPTIKRASIGISKSSGEVDTGEPNSQSRQSFNMTEVIRSDNRVTKSRWAFWSSKFRYYRKGHDNDHRVKFLTKSQRQNVVRSWEKVPNKRALGEEIYIQIFMHKPMLKSLFPFRTVPVDQLRNNALFTRQAAIFADFIDCVVGYLAINNGNLIMELSERVGVNHALMTSVNFDPEWWVLFANSVLDCIRQYCEPKFICLPISRHITRKIMIAWRILLKEVVDRMSEAFIQRRELDIRQENNCDPNAQLVESAVKQNHSEDDDLNNPNLEIFDVQL</sequence>
<name>A0A0V1D690_TRIBR</name>
<keyword evidence="1" id="KW-0479">Metal-binding</keyword>
<dbReference type="Proteomes" id="UP000054653">
    <property type="component" value="Unassembled WGS sequence"/>
</dbReference>
<dbReference type="STRING" id="45882.A0A0V1D690"/>
<evidence type="ECO:0000313" key="3">
    <source>
        <dbReference type="EMBL" id="KRY57015.1"/>
    </source>
</evidence>
<dbReference type="EMBL" id="JYDI01000036">
    <property type="protein sequence ID" value="KRY57015.1"/>
    <property type="molecule type" value="Genomic_DNA"/>
</dbReference>
<dbReference type="PANTHER" id="PTHR47768:SF2">
    <property type="entry name" value="GLOBIN-RELATED"/>
    <property type="match status" value="1"/>
</dbReference>
<protein>
    <recommendedName>
        <fullName evidence="2">Globin domain-containing protein</fullName>
    </recommendedName>
</protein>
<feature type="domain" description="Globin" evidence="2">
    <location>
        <begin position="193"/>
        <end position="352"/>
    </location>
</feature>
<dbReference type="GO" id="GO:0020037">
    <property type="term" value="F:heme binding"/>
    <property type="evidence" value="ECO:0007669"/>
    <property type="project" value="InterPro"/>
</dbReference>
<evidence type="ECO:0000256" key="1">
    <source>
        <dbReference type="RuleBase" id="RU000356"/>
    </source>
</evidence>
<dbReference type="GO" id="GO:0005344">
    <property type="term" value="F:oxygen carrier activity"/>
    <property type="evidence" value="ECO:0007669"/>
    <property type="project" value="UniProtKB-KW"/>
</dbReference>
<dbReference type="InterPro" id="IPR053341">
    <property type="entry name" value="Oxidative_stress_globin-like"/>
</dbReference>
<comment type="similarity">
    <text evidence="1">Belongs to the globin family.</text>
</comment>
<gene>
    <name evidence="3" type="ORF">T03_2731</name>
</gene>
<dbReference type="OrthoDB" id="436496at2759"/>
<comment type="caution">
    <text evidence="3">The sequence shown here is derived from an EMBL/GenBank/DDBJ whole genome shotgun (WGS) entry which is preliminary data.</text>
</comment>
<evidence type="ECO:0000259" key="2">
    <source>
        <dbReference type="PROSITE" id="PS01033"/>
    </source>
</evidence>
<keyword evidence="1" id="KW-0561">Oxygen transport</keyword>
<dbReference type="Pfam" id="PF00042">
    <property type="entry name" value="Globin"/>
    <property type="match status" value="1"/>
</dbReference>
<organism evidence="3 4">
    <name type="scientific">Trichinella britovi</name>
    <name type="common">Parasitic roundworm</name>
    <dbReference type="NCBI Taxonomy" id="45882"/>
    <lineage>
        <taxon>Eukaryota</taxon>
        <taxon>Metazoa</taxon>
        <taxon>Ecdysozoa</taxon>
        <taxon>Nematoda</taxon>
        <taxon>Enoplea</taxon>
        <taxon>Dorylaimia</taxon>
        <taxon>Trichinellida</taxon>
        <taxon>Trichinellidae</taxon>
        <taxon>Trichinella</taxon>
    </lineage>
</organism>
<dbReference type="SUPFAM" id="SSF46458">
    <property type="entry name" value="Globin-like"/>
    <property type="match status" value="1"/>
</dbReference>
<dbReference type="OMA" id="MIAWRIL"/>
<dbReference type="Gene3D" id="1.10.490.10">
    <property type="entry name" value="Globins"/>
    <property type="match status" value="1"/>
</dbReference>
<dbReference type="CDD" id="cd01040">
    <property type="entry name" value="Mb-like"/>
    <property type="match status" value="1"/>
</dbReference>
<feature type="non-terminal residue" evidence="3">
    <location>
        <position position="1"/>
    </location>
</feature>
<dbReference type="InterPro" id="IPR009050">
    <property type="entry name" value="Globin-like_sf"/>
</dbReference>
<keyword evidence="1" id="KW-0813">Transport</keyword>
<keyword evidence="1" id="KW-0349">Heme</keyword>
<reference evidence="3 4" key="1">
    <citation type="submission" date="2015-01" db="EMBL/GenBank/DDBJ databases">
        <title>Evolution of Trichinella species and genotypes.</title>
        <authorList>
            <person name="Korhonen P.K."/>
            <person name="Edoardo P."/>
            <person name="Giuseppe L.R."/>
            <person name="Gasser R.B."/>
        </authorList>
    </citation>
    <scope>NUCLEOTIDE SEQUENCE [LARGE SCALE GENOMIC DNA]</scope>
    <source>
        <strain evidence="3">ISS120</strain>
    </source>
</reference>
<keyword evidence="4" id="KW-1185">Reference proteome</keyword>
<dbReference type="AlphaFoldDB" id="A0A0V1D690"/>
<dbReference type="InterPro" id="IPR000971">
    <property type="entry name" value="Globin"/>
</dbReference>
<proteinExistence type="inferred from homology"/>
<keyword evidence="1" id="KW-0408">Iron</keyword>
<dbReference type="GO" id="GO:0019825">
    <property type="term" value="F:oxygen binding"/>
    <property type="evidence" value="ECO:0007669"/>
    <property type="project" value="InterPro"/>
</dbReference>
<dbReference type="InterPro" id="IPR044399">
    <property type="entry name" value="Mb-like_M"/>
</dbReference>
<dbReference type="PROSITE" id="PS01033">
    <property type="entry name" value="GLOBIN"/>
    <property type="match status" value="1"/>
</dbReference>
<dbReference type="PANTHER" id="PTHR47768">
    <property type="entry name" value="GLOBIN RELATED-RELATED"/>
    <property type="match status" value="1"/>
</dbReference>
<dbReference type="InterPro" id="IPR012292">
    <property type="entry name" value="Globin/Proto"/>
</dbReference>
<evidence type="ECO:0000313" key="4">
    <source>
        <dbReference type="Proteomes" id="UP000054653"/>
    </source>
</evidence>
<accession>A0A0V1D690</accession>